<dbReference type="InterPro" id="IPR036812">
    <property type="entry name" value="NAD(P)_OxRdtase_dom_sf"/>
</dbReference>
<keyword evidence="6" id="KW-1185">Reference proteome</keyword>
<evidence type="ECO:0000256" key="1">
    <source>
        <dbReference type="ARBA" id="ARBA00006515"/>
    </source>
</evidence>
<dbReference type="EMBL" id="JAAQHG020000006">
    <property type="protein sequence ID" value="KAL1588801.1"/>
    <property type="molecule type" value="Genomic_DNA"/>
</dbReference>
<evidence type="ECO:0000259" key="4">
    <source>
        <dbReference type="Pfam" id="PF00248"/>
    </source>
</evidence>
<dbReference type="PANTHER" id="PTHR43150">
    <property type="entry name" value="HYPERKINETIC, ISOFORM M"/>
    <property type="match status" value="1"/>
</dbReference>
<dbReference type="PANTHER" id="PTHR43150:SF2">
    <property type="entry name" value="HYPERKINETIC, ISOFORM M"/>
    <property type="match status" value="1"/>
</dbReference>
<dbReference type="AlphaFoldDB" id="A0AB34KZ51"/>
<organism evidence="5 6">
    <name type="scientific">Cladosporium halotolerans</name>
    <dbReference type="NCBI Taxonomy" id="1052096"/>
    <lineage>
        <taxon>Eukaryota</taxon>
        <taxon>Fungi</taxon>
        <taxon>Dikarya</taxon>
        <taxon>Ascomycota</taxon>
        <taxon>Pezizomycotina</taxon>
        <taxon>Dothideomycetes</taxon>
        <taxon>Dothideomycetidae</taxon>
        <taxon>Cladosporiales</taxon>
        <taxon>Cladosporiaceae</taxon>
        <taxon>Cladosporium</taxon>
    </lineage>
</organism>
<accession>A0AB34KZ51</accession>
<evidence type="ECO:0000256" key="3">
    <source>
        <dbReference type="ARBA" id="ARBA00023002"/>
    </source>
</evidence>
<dbReference type="Gene3D" id="3.20.20.100">
    <property type="entry name" value="NADP-dependent oxidoreductase domain"/>
    <property type="match status" value="1"/>
</dbReference>
<feature type="domain" description="NADP-dependent oxidoreductase" evidence="4">
    <location>
        <begin position="78"/>
        <end position="385"/>
    </location>
</feature>
<dbReference type="GO" id="GO:0016491">
    <property type="term" value="F:oxidoreductase activity"/>
    <property type="evidence" value="ECO:0007669"/>
    <property type="project" value="UniProtKB-KW"/>
</dbReference>
<dbReference type="Proteomes" id="UP000803884">
    <property type="component" value="Unassembled WGS sequence"/>
</dbReference>
<keyword evidence="2" id="KW-0521">NADP</keyword>
<protein>
    <recommendedName>
        <fullName evidence="4">NADP-dependent oxidoreductase domain-containing protein</fullName>
    </recommendedName>
</protein>
<dbReference type="Pfam" id="PF00248">
    <property type="entry name" value="Aldo_ket_red"/>
    <property type="match status" value="1"/>
</dbReference>
<evidence type="ECO:0000256" key="2">
    <source>
        <dbReference type="ARBA" id="ARBA00022857"/>
    </source>
</evidence>
<name>A0AB34KZ51_9PEZI</name>
<dbReference type="PRINTS" id="PR01577">
    <property type="entry name" value="KCNABCHANNEL"/>
</dbReference>
<dbReference type="CDD" id="cd19143">
    <property type="entry name" value="AKR_AKR6C1_2"/>
    <property type="match status" value="1"/>
</dbReference>
<comment type="caution">
    <text evidence="5">The sequence shown here is derived from an EMBL/GenBank/DDBJ whole genome shotgun (WGS) entry which is preliminary data.</text>
</comment>
<keyword evidence="3" id="KW-0560">Oxidoreductase</keyword>
<dbReference type="InterPro" id="IPR023210">
    <property type="entry name" value="NADP_OxRdtase_dom"/>
</dbReference>
<comment type="similarity">
    <text evidence="1">Belongs to the shaker potassium channel beta subunit family.</text>
</comment>
<dbReference type="InterPro" id="IPR005399">
    <property type="entry name" value="K_chnl_volt-dep_bsu_KCNAB-rel"/>
</dbReference>
<proteinExistence type="inferred from homology"/>
<dbReference type="SUPFAM" id="SSF51430">
    <property type="entry name" value="NAD(P)-linked oxidoreductase"/>
    <property type="match status" value="1"/>
</dbReference>
<dbReference type="RefSeq" id="XP_069231906.1">
    <property type="nucleotide sequence ID" value="XM_069371310.1"/>
</dbReference>
<reference evidence="5 6" key="1">
    <citation type="journal article" date="2020" name="Microbiol. Resour. Announc.">
        <title>Draft Genome Sequence of a Cladosporium Species Isolated from the Mesophotic Ascidian Didemnum maculosum.</title>
        <authorList>
            <person name="Gioti A."/>
            <person name="Siaperas R."/>
            <person name="Nikolaivits E."/>
            <person name="Le Goff G."/>
            <person name="Ouazzani J."/>
            <person name="Kotoulas G."/>
            <person name="Topakas E."/>
        </authorList>
    </citation>
    <scope>NUCLEOTIDE SEQUENCE [LARGE SCALE GENOMIC DNA]</scope>
    <source>
        <strain evidence="5 6">TM138-S3</strain>
    </source>
</reference>
<sequence>MKPSICKHSNIFCPLPTARPSRLSSTTTSSLYPLRKLQQPRHTNFHTTAKMSAVRSQFDPKDMQFRHLGPSGLKVSVLSLGGWLTYGGTQNGSIVKECMQAAWDHGINFFDTAEVYANGQCEVEMGNALKELNWPRDEYVLSTKVFFGTGRKEPNTRGLSRKHVVEGLKSSLERLQQPYVDIVLAHRPDVGTPMKEIVEGFTQVIRNLNLAYYWGTSEWSAVQIMEATQIAEKYNLIAPIAEQPQYNAFHRQRFEVEYAPLYDQFQYGTTIWSPLASGLLTGKYNDGIPEDSRFAQNKAFFENTVNSLQTEEGKAKIAKVRELTKIAESLGGNVAQLSLAWCVMNPNVSTVILGATKVAQIEDNCKAMKLVPKLTPEIMSKIEDVLKNKPEGPGTFGRQR</sequence>
<evidence type="ECO:0000313" key="5">
    <source>
        <dbReference type="EMBL" id="KAL1588801.1"/>
    </source>
</evidence>
<dbReference type="GeneID" id="96004148"/>
<gene>
    <name evidence="5" type="ORF">WHR41_02704</name>
</gene>
<evidence type="ECO:0000313" key="6">
    <source>
        <dbReference type="Proteomes" id="UP000803884"/>
    </source>
</evidence>